<feature type="region of interest" description="SAW" evidence="5">
    <location>
        <begin position="637"/>
        <end position="712"/>
    </location>
</feature>
<accession>A0A9D4X746</accession>
<feature type="region of interest" description="Disordered" evidence="6">
    <location>
        <begin position="18"/>
        <end position="48"/>
    </location>
</feature>
<organism evidence="7 8">
    <name type="scientific">Pisum sativum</name>
    <name type="common">Garden pea</name>
    <name type="synonym">Lathyrus oleraceus</name>
    <dbReference type="NCBI Taxonomy" id="3888"/>
    <lineage>
        <taxon>Eukaryota</taxon>
        <taxon>Viridiplantae</taxon>
        <taxon>Streptophyta</taxon>
        <taxon>Embryophyta</taxon>
        <taxon>Tracheophyta</taxon>
        <taxon>Spermatophyta</taxon>
        <taxon>Magnoliopsida</taxon>
        <taxon>eudicotyledons</taxon>
        <taxon>Gunneridae</taxon>
        <taxon>Pentapetalae</taxon>
        <taxon>rosids</taxon>
        <taxon>fabids</taxon>
        <taxon>Fabales</taxon>
        <taxon>Fabaceae</taxon>
        <taxon>Papilionoideae</taxon>
        <taxon>50 kb inversion clade</taxon>
        <taxon>NPAAA clade</taxon>
        <taxon>Hologalegina</taxon>
        <taxon>IRL clade</taxon>
        <taxon>Fabeae</taxon>
        <taxon>Lathyrus</taxon>
    </lineage>
</organism>
<feature type="compositionally biased region" description="Low complexity" evidence="6">
    <location>
        <begin position="29"/>
        <end position="39"/>
    </location>
</feature>
<dbReference type="InterPro" id="IPR005202">
    <property type="entry name" value="TF_GRAS"/>
</dbReference>
<dbReference type="PROSITE" id="PS50985">
    <property type="entry name" value="GRAS"/>
    <property type="match status" value="1"/>
</dbReference>
<evidence type="ECO:0000256" key="4">
    <source>
        <dbReference type="ARBA" id="ARBA00023242"/>
    </source>
</evidence>
<feature type="compositionally biased region" description="Polar residues" evidence="6">
    <location>
        <begin position="115"/>
        <end position="128"/>
    </location>
</feature>
<keyword evidence="2" id="KW-0805">Transcription regulation</keyword>
<evidence type="ECO:0000256" key="3">
    <source>
        <dbReference type="ARBA" id="ARBA00023163"/>
    </source>
</evidence>
<dbReference type="Pfam" id="PF03514">
    <property type="entry name" value="GRAS"/>
    <property type="match status" value="1"/>
</dbReference>
<dbReference type="PANTHER" id="PTHR31636">
    <property type="entry name" value="OSJNBA0084A10.13 PROTEIN-RELATED"/>
    <property type="match status" value="1"/>
</dbReference>
<evidence type="ECO:0000256" key="6">
    <source>
        <dbReference type="SAM" id="MobiDB-lite"/>
    </source>
</evidence>
<feature type="region of interest" description="Leucine repeat II (LRII)" evidence="5">
    <location>
        <begin position="441"/>
        <end position="473"/>
    </location>
</feature>
<name>A0A9D4X746_PEA</name>
<dbReference type="EMBL" id="JAMSHJ010000005">
    <property type="protein sequence ID" value="KAI5413455.1"/>
    <property type="molecule type" value="Genomic_DNA"/>
</dbReference>
<comment type="caution">
    <text evidence="5">Lacks conserved residue(s) required for the propagation of feature annotation.</text>
</comment>
<gene>
    <name evidence="7" type="ORF">KIW84_057871</name>
</gene>
<feature type="region of interest" description="Disordered" evidence="6">
    <location>
        <begin position="93"/>
        <end position="128"/>
    </location>
</feature>
<evidence type="ECO:0000256" key="2">
    <source>
        <dbReference type="ARBA" id="ARBA00023015"/>
    </source>
</evidence>
<protein>
    <submittedName>
        <fullName evidence="7">Uncharacterized protein</fullName>
    </submittedName>
</protein>
<evidence type="ECO:0000313" key="8">
    <source>
        <dbReference type="Proteomes" id="UP001058974"/>
    </source>
</evidence>
<comment type="similarity">
    <text evidence="5">Belongs to the GRAS family.</text>
</comment>
<dbReference type="Proteomes" id="UP001058974">
    <property type="component" value="Chromosome 5"/>
</dbReference>
<evidence type="ECO:0000256" key="5">
    <source>
        <dbReference type="PROSITE-ProRule" id="PRU01191"/>
    </source>
</evidence>
<evidence type="ECO:0000313" key="7">
    <source>
        <dbReference type="EMBL" id="KAI5413455.1"/>
    </source>
</evidence>
<keyword evidence="3" id="KW-0804">Transcription</keyword>
<feature type="compositionally biased region" description="Basic and acidic residues" evidence="6">
    <location>
        <begin position="93"/>
        <end position="106"/>
    </location>
</feature>
<reference evidence="7 8" key="1">
    <citation type="journal article" date="2022" name="Nat. Genet.">
        <title>Improved pea reference genome and pan-genome highlight genomic features and evolutionary characteristics.</title>
        <authorList>
            <person name="Yang T."/>
            <person name="Liu R."/>
            <person name="Luo Y."/>
            <person name="Hu S."/>
            <person name="Wang D."/>
            <person name="Wang C."/>
            <person name="Pandey M.K."/>
            <person name="Ge S."/>
            <person name="Xu Q."/>
            <person name="Li N."/>
            <person name="Li G."/>
            <person name="Huang Y."/>
            <person name="Saxena R.K."/>
            <person name="Ji Y."/>
            <person name="Li M."/>
            <person name="Yan X."/>
            <person name="He Y."/>
            <person name="Liu Y."/>
            <person name="Wang X."/>
            <person name="Xiang C."/>
            <person name="Varshney R.K."/>
            <person name="Ding H."/>
            <person name="Gao S."/>
            <person name="Zong X."/>
        </authorList>
    </citation>
    <scope>NUCLEOTIDE SEQUENCE [LARGE SCALE GENOMIC DNA]</scope>
    <source>
        <strain evidence="7 8">cv. Zhongwan 6</strain>
    </source>
</reference>
<keyword evidence="8" id="KW-1185">Reference proteome</keyword>
<dbReference type="Gramene" id="Psat05G0787100-T1">
    <property type="protein sequence ID" value="KAI5413455.1"/>
    <property type="gene ID" value="KIW84_057871"/>
</dbReference>
<feature type="short sequence motif" description="VHIID" evidence="5">
    <location>
        <begin position="391"/>
        <end position="395"/>
    </location>
</feature>
<evidence type="ECO:0000256" key="1">
    <source>
        <dbReference type="ARBA" id="ARBA00004123"/>
    </source>
</evidence>
<feature type="region of interest" description="VHIID" evidence="5">
    <location>
        <begin position="360"/>
        <end position="425"/>
    </location>
</feature>
<dbReference type="AlphaFoldDB" id="A0A9D4X746"/>
<keyword evidence="4" id="KW-0539">Nucleus</keyword>
<comment type="subcellular location">
    <subcellularLocation>
        <location evidence="1">Nucleus</location>
    </subcellularLocation>
</comment>
<dbReference type="GO" id="GO:0009610">
    <property type="term" value="P:response to symbiotic fungus"/>
    <property type="evidence" value="ECO:0007669"/>
    <property type="project" value="UniProtKB-ARBA"/>
</dbReference>
<dbReference type="GO" id="GO:0005634">
    <property type="term" value="C:nucleus"/>
    <property type="evidence" value="ECO:0007669"/>
    <property type="project" value="UniProtKB-SubCell"/>
</dbReference>
<proteinExistence type="inferred from homology"/>
<sequence length="714" mass="81233">MLSQNSFLKDFCVPNTVNPETNGLELEDSSPSTSSDTTSNGGGSSESTRYSNHILRYISDILMDEENELEHKPCMLQECLRLQAAEKSFYDVLDHNHPSSNDRTEQDGNFGRTASFESNSGSCTTDNSNESDWVNLVGEIDSSSLQLQTPLVEQNYYDLIEPDPVNIESQTASRFHDGTWSWNDIQPVIAVEEVPASFVTREKRSHVMDGDDDNCINEQEGRGRKVSANFSDELEAPEILDEVLLYQTGRHQHQQPSKNIDSGGKATARRSRLKKGSTDNAAAVDLWTMLTQCAQAVASYDQRNTNELLKQIRQHSSPFGDGLQRLAYYFADGLEIRLAAETPSYMPIDMPTAGDMLKAYKLFFTASPLQRMTNVLLTETIFSIVESEPSVHIIDFGICYGFQWPCLIKKLSTMPGGPAKLRITGIELPQPGFRPAEWVEETGRRLENYCKKFNVPFEYNCIAQKWETIRLEDLKIDRNEITFVSCLYRLKNLPDETVAVNCPREAVLKLVRKINPKIFFHGVVNGSYSAPFFLTRFREALYHFSSLFDMFEANVPREDTQRLVLEKGLFGRDAINVIACEGAERVERPETYKQWQIRNRRAGLKQIRLDSKLVNETKAMLTLEKGLFGRDAINVIACEGAARVERPETYKQWQIRNRRAGLKQIRLDSKLVNETKAMLKREYHKDFVVDEDGKWVLQGWKGRILNAFSAWVPA</sequence>
<feature type="region of interest" description="Disordered" evidence="6">
    <location>
        <begin position="250"/>
        <end position="275"/>
    </location>
</feature>
<comment type="caution">
    <text evidence="7">The sequence shown here is derived from an EMBL/GenBank/DDBJ whole genome shotgun (WGS) entry which is preliminary data.</text>
</comment>